<dbReference type="KEGG" id="mcg:GL4_0312"/>
<proteinExistence type="predicted"/>
<accession>A0A0A8JZL2</accession>
<dbReference type="CDD" id="cd02947">
    <property type="entry name" value="TRX_family"/>
    <property type="match status" value="1"/>
</dbReference>
<dbReference type="PANTHER" id="PTHR45663">
    <property type="entry name" value="GEO12009P1"/>
    <property type="match status" value="1"/>
</dbReference>
<gene>
    <name evidence="2" type="ORF">GL4_0312</name>
</gene>
<dbReference type="InterPro" id="IPR036249">
    <property type="entry name" value="Thioredoxin-like_sf"/>
</dbReference>
<organism evidence="2 3">
    <name type="scientific">Methyloceanibacter caenitepidi</name>
    <dbReference type="NCBI Taxonomy" id="1384459"/>
    <lineage>
        <taxon>Bacteria</taxon>
        <taxon>Pseudomonadati</taxon>
        <taxon>Pseudomonadota</taxon>
        <taxon>Alphaproteobacteria</taxon>
        <taxon>Hyphomicrobiales</taxon>
        <taxon>Hyphomicrobiaceae</taxon>
        <taxon>Methyloceanibacter</taxon>
    </lineage>
</organism>
<dbReference type="PANTHER" id="PTHR45663:SF11">
    <property type="entry name" value="GEO12009P1"/>
    <property type="match status" value="1"/>
</dbReference>
<evidence type="ECO:0000259" key="1">
    <source>
        <dbReference type="PROSITE" id="PS51352"/>
    </source>
</evidence>
<dbReference type="RefSeq" id="WP_045363786.1">
    <property type="nucleotide sequence ID" value="NZ_AP014648.1"/>
</dbReference>
<dbReference type="InterPro" id="IPR013766">
    <property type="entry name" value="Thioredoxin_domain"/>
</dbReference>
<name>A0A0A8JZL2_9HYPH</name>
<evidence type="ECO:0000313" key="3">
    <source>
        <dbReference type="Proteomes" id="UP000031643"/>
    </source>
</evidence>
<dbReference type="STRING" id="1384459.GL4_0312"/>
<evidence type="ECO:0000313" key="2">
    <source>
        <dbReference type="EMBL" id="BAQ15782.1"/>
    </source>
</evidence>
<dbReference type="GO" id="GO:0005829">
    <property type="term" value="C:cytosol"/>
    <property type="evidence" value="ECO:0007669"/>
    <property type="project" value="TreeGrafter"/>
</dbReference>
<dbReference type="AlphaFoldDB" id="A0A0A8JZL2"/>
<sequence length="153" mass="16710">MSRRILSHCLSLPGAFLLVGLSLIVAGPTVAQAPGVTEESFTAEVIEASKHTAVFVNLYAVWCRPCRPLFQKLETAAAGQDGRVKLVSLDIDSNPRTVEAILMMLDQQDIKRPPNMQIPAVVAFRDGKPMGLMIGAHYDIEALREFFDKNTGS</sequence>
<dbReference type="Gene3D" id="3.40.30.10">
    <property type="entry name" value="Glutaredoxin"/>
    <property type="match status" value="1"/>
</dbReference>
<dbReference type="Proteomes" id="UP000031643">
    <property type="component" value="Chromosome"/>
</dbReference>
<dbReference type="SUPFAM" id="SSF52833">
    <property type="entry name" value="Thioredoxin-like"/>
    <property type="match status" value="1"/>
</dbReference>
<dbReference type="GO" id="GO:0015035">
    <property type="term" value="F:protein-disulfide reductase activity"/>
    <property type="evidence" value="ECO:0007669"/>
    <property type="project" value="TreeGrafter"/>
</dbReference>
<protein>
    <submittedName>
        <fullName evidence="2">Thioredoxin domain-containing protein EC-YbbN</fullName>
    </submittedName>
</protein>
<dbReference type="Pfam" id="PF00085">
    <property type="entry name" value="Thioredoxin"/>
    <property type="match status" value="1"/>
</dbReference>
<dbReference type="OrthoDB" id="9799347at2"/>
<keyword evidence="3" id="KW-1185">Reference proteome</keyword>
<dbReference type="PROSITE" id="PS51352">
    <property type="entry name" value="THIOREDOXIN_2"/>
    <property type="match status" value="1"/>
</dbReference>
<dbReference type="EMBL" id="AP014648">
    <property type="protein sequence ID" value="BAQ15782.1"/>
    <property type="molecule type" value="Genomic_DNA"/>
</dbReference>
<feature type="domain" description="Thioredoxin" evidence="1">
    <location>
        <begin position="21"/>
        <end position="152"/>
    </location>
</feature>
<dbReference type="HOGENOM" id="CLU_1711091_0_0_5"/>
<reference evidence="2 3" key="1">
    <citation type="submission" date="2014-09" db="EMBL/GenBank/DDBJ databases">
        <title>Genome sequencing of Methyloceanibacter caenitepidi Gela4.</title>
        <authorList>
            <person name="Takeuchi M."/>
            <person name="Susumu S."/>
            <person name="Kamagata Y."/>
            <person name="Oshima K."/>
            <person name="Hattori M."/>
            <person name="Iwasaki W."/>
        </authorList>
    </citation>
    <scope>NUCLEOTIDE SEQUENCE [LARGE SCALE GENOMIC DNA]</scope>
    <source>
        <strain evidence="2 3">Gela4</strain>
    </source>
</reference>
<dbReference type="GO" id="GO:0045454">
    <property type="term" value="P:cell redox homeostasis"/>
    <property type="evidence" value="ECO:0007669"/>
    <property type="project" value="TreeGrafter"/>
</dbReference>